<accession>A9UXB0</accession>
<proteinExistence type="inferred from homology"/>
<comment type="similarity">
    <text evidence="2">Belongs to the enolase family.</text>
</comment>
<dbReference type="Gene3D" id="3.20.20.120">
    <property type="entry name" value="Enolase-like C-terminal domain"/>
    <property type="match status" value="1"/>
</dbReference>
<dbReference type="PANTHER" id="PTHR11902">
    <property type="entry name" value="ENOLASE"/>
    <property type="match status" value="1"/>
</dbReference>
<sequence length="609" mass="65747">MTERQVAAEAWIAASQVLNPVEDALNAACKEEPEDVIGFLAEYFRTRGHGATIDHVEAVSTIGNNGMPQLGCRLFARVNNVRLRHGRSGKAHTLLKQMYPCICHLLAAAHFADSPYSPKQTTEDNETRRITVPVAPATPVERLDLTEDANVLGPVCTTLNEAISPAVYGLQLENIEGIDDAMLALDADPLALPSLGVQPVLATSLATVQALAEVKREPVHRVLSQIFDRPEDGTHRGVPIPLIELFQCTGGKARLRSVYVRMARQLPMKNMVPMLLQLTKAVQAKAGTKQPLLPNDNGIFSMNFDSLDKVVDLLRDAGNTVNMQLGRDFYFGLSFAVNQSYDSKKDRYDIGTSKTGRELADELARLTHSHGLVFIVDPLRAVPEERENWQHLCTTAHGRCHIVCHQALESRPSRIPSLFGIDDSEADEPASSEAGTPEPAPEVTVAEEDASVEASEEQEATDDAVLSADAAAILAGQDSSTHAQQNTCVTGVLLNLVQCAVISNFCRQAREAQKARCDVVVDVALGGPNDEPLSADLATAIMAKQLICPLPLGAGAQVFRRLQEIEFELESQGLLLNQGTVATGMVQPAFKAKAPRSAARSPRVTSAAS</sequence>
<evidence type="ECO:0000256" key="4">
    <source>
        <dbReference type="ARBA" id="ARBA00023152"/>
    </source>
</evidence>
<name>A9UXB0_MONBE</name>
<dbReference type="PANTHER" id="PTHR11902:SF1">
    <property type="entry name" value="ENOLASE"/>
    <property type="match status" value="1"/>
</dbReference>
<evidence type="ECO:0000256" key="1">
    <source>
        <dbReference type="ARBA" id="ARBA00005031"/>
    </source>
</evidence>
<dbReference type="InterPro" id="IPR036849">
    <property type="entry name" value="Enolase-like_C_sf"/>
</dbReference>
<dbReference type="SUPFAM" id="SSF54826">
    <property type="entry name" value="Enolase N-terminal domain-like"/>
    <property type="match status" value="1"/>
</dbReference>
<evidence type="ECO:0000256" key="3">
    <source>
        <dbReference type="ARBA" id="ARBA00012058"/>
    </source>
</evidence>
<dbReference type="GO" id="GO:0006096">
    <property type="term" value="P:glycolytic process"/>
    <property type="evidence" value="ECO:0000318"/>
    <property type="project" value="GO_Central"/>
</dbReference>
<evidence type="ECO:0000259" key="7">
    <source>
        <dbReference type="SMART" id="SM01192"/>
    </source>
</evidence>
<dbReference type="InParanoid" id="A9UXB0"/>
<dbReference type="InterPro" id="IPR000941">
    <property type="entry name" value="Enolase"/>
</dbReference>
<evidence type="ECO:0000256" key="2">
    <source>
        <dbReference type="ARBA" id="ARBA00009604"/>
    </source>
</evidence>
<feature type="domain" description="Enolase C-terminal TIM barrel" evidence="7">
    <location>
        <begin position="263"/>
        <end position="429"/>
    </location>
</feature>
<dbReference type="EC" id="4.2.1.11" evidence="3"/>
<gene>
    <name evidence="8" type="ORF">MONBRDRAFT_24731</name>
</gene>
<dbReference type="KEGG" id="mbr:MONBRDRAFT_24731"/>
<evidence type="ECO:0000256" key="6">
    <source>
        <dbReference type="SAM" id="MobiDB-lite"/>
    </source>
</evidence>
<dbReference type="Proteomes" id="UP000001357">
    <property type="component" value="Unassembled WGS sequence"/>
</dbReference>
<feature type="compositionally biased region" description="Acidic residues" evidence="6">
    <location>
        <begin position="445"/>
        <end position="462"/>
    </location>
</feature>
<dbReference type="GeneID" id="5890337"/>
<dbReference type="InterPro" id="IPR029017">
    <property type="entry name" value="Enolase-like_N"/>
</dbReference>
<dbReference type="SUPFAM" id="SSF51604">
    <property type="entry name" value="Enolase C-terminal domain-like"/>
    <property type="match status" value="1"/>
</dbReference>
<dbReference type="STRING" id="81824.A9UXB0"/>
<protein>
    <recommendedName>
        <fullName evidence="3">phosphopyruvate hydratase</fullName>
        <ecNumber evidence="3">4.2.1.11</ecNumber>
    </recommendedName>
</protein>
<evidence type="ECO:0000256" key="5">
    <source>
        <dbReference type="ARBA" id="ARBA00023239"/>
    </source>
</evidence>
<dbReference type="GO" id="GO:0000015">
    <property type="term" value="C:phosphopyruvate hydratase complex"/>
    <property type="evidence" value="ECO:0000318"/>
    <property type="project" value="GO_Central"/>
</dbReference>
<keyword evidence="4" id="KW-0324">Glycolysis</keyword>
<dbReference type="UniPathway" id="UPA00109">
    <property type="reaction ID" value="UER00187"/>
</dbReference>
<dbReference type="EMBL" id="CH991548">
    <property type="protein sequence ID" value="EDQ90358.1"/>
    <property type="molecule type" value="Genomic_DNA"/>
</dbReference>
<dbReference type="RefSeq" id="XP_001745125.1">
    <property type="nucleotide sequence ID" value="XM_001745073.1"/>
</dbReference>
<organism evidence="8 9">
    <name type="scientific">Monosiga brevicollis</name>
    <name type="common">Choanoflagellate</name>
    <dbReference type="NCBI Taxonomy" id="81824"/>
    <lineage>
        <taxon>Eukaryota</taxon>
        <taxon>Choanoflagellata</taxon>
        <taxon>Craspedida</taxon>
        <taxon>Salpingoecidae</taxon>
        <taxon>Monosiga</taxon>
    </lineage>
</organism>
<reference evidence="8 9" key="1">
    <citation type="journal article" date="2008" name="Nature">
        <title>The genome of the choanoflagellate Monosiga brevicollis and the origin of metazoans.</title>
        <authorList>
            <consortium name="JGI Sequencing"/>
            <person name="King N."/>
            <person name="Westbrook M.J."/>
            <person name="Young S.L."/>
            <person name="Kuo A."/>
            <person name="Abedin M."/>
            <person name="Chapman J."/>
            <person name="Fairclough S."/>
            <person name="Hellsten U."/>
            <person name="Isogai Y."/>
            <person name="Letunic I."/>
            <person name="Marr M."/>
            <person name="Pincus D."/>
            <person name="Putnam N."/>
            <person name="Rokas A."/>
            <person name="Wright K.J."/>
            <person name="Zuzow R."/>
            <person name="Dirks W."/>
            <person name="Good M."/>
            <person name="Goodstein D."/>
            <person name="Lemons D."/>
            <person name="Li W."/>
            <person name="Lyons J.B."/>
            <person name="Morris A."/>
            <person name="Nichols S."/>
            <person name="Richter D.J."/>
            <person name="Salamov A."/>
            <person name="Bork P."/>
            <person name="Lim W.A."/>
            <person name="Manning G."/>
            <person name="Miller W.T."/>
            <person name="McGinnis W."/>
            <person name="Shapiro H."/>
            <person name="Tjian R."/>
            <person name="Grigoriev I.V."/>
            <person name="Rokhsar D."/>
        </authorList>
    </citation>
    <scope>NUCLEOTIDE SEQUENCE [LARGE SCALE GENOMIC DNA]</scope>
    <source>
        <strain evidence="9">MX1 / ATCC 50154</strain>
    </source>
</reference>
<dbReference type="AlphaFoldDB" id="A9UXB0"/>
<evidence type="ECO:0000313" key="9">
    <source>
        <dbReference type="Proteomes" id="UP000001357"/>
    </source>
</evidence>
<dbReference type="GO" id="GO:0000287">
    <property type="term" value="F:magnesium ion binding"/>
    <property type="evidence" value="ECO:0007669"/>
    <property type="project" value="InterPro"/>
</dbReference>
<dbReference type="InterPro" id="IPR020810">
    <property type="entry name" value="Enolase_C"/>
</dbReference>
<dbReference type="FunCoup" id="A9UXB0">
    <property type="interactions" value="138"/>
</dbReference>
<dbReference type="SMART" id="SM01192">
    <property type="entry name" value="Enolase_C"/>
    <property type="match status" value="1"/>
</dbReference>
<dbReference type="Gene3D" id="3.30.390.10">
    <property type="entry name" value="Enolase-like, N-terminal domain"/>
    <property type="match status" value="1"/>
</dbReference>
<comment type="pathway">
    <text evidence="1">Carbohydrate degradation; glycolysis; pyruvate from D-glyceraldehyde 3-phosphate: step 4/5.</text>
</comment>
<dbReference type="GO" id="GO:0004634">
    <property type="term" value="F:phosphopyruvate hydratase activity"/>
    <property type="evidence" value="ECO:0000318"/>
    <property type="project" value="GO_Central"/>
</dbReference>
<keyword evidence="9" id="KW-1185">Reference proteome</keyword>
<keyword evidence="5" id="KW-0456">Lyase</keyword>
<feature type="region of interest" description="Disordered" evidence="6">
    <location>
        <begin position="416"/>
        <end position="462"/>
    </location>
</feature>
<evidence type="ECO:0000313" key="8">
    <source>
        <dbReference type="EMBL" id="EDQ90358.1"/>
    </source>
</evidence>